<proteinExistence type="inferred from homology"/>
<comment type="caution">
    <text evidence="12">The sequence shown here is derived from an EMBL/GenBank/DDBJ whole genome shotgun (WGS) entry which is preliminary data.</text>
</comment>
<evidence type="ECO:0000256" key="4">
    <source>
        <dbReference type="ARBA" id="ARBA00022692"/>
    </source>
</evidence>
<evidence type="ECO:0000313" key="12">
    <source>
        <dbReference type="EMBL" id="RWS12798.1"/>
    </source>
</evidence>
<dbReference type="EMBL" id="NCKU01001205">
    <property type="protein sequence ID" value="RWS12798.1"/>
    <property type="molecule type" value="Genomic_DNA"/>
</dbReference>
<dbReference type="GO" id="GO:0004930">
    <property type="term" value="F:G protein-coupled receptor activity"/>
    <property type="evidence" value="ECO:0007669"/>
    <property type="project" value="UniProtKB-KW"/>
</dbReference>
<dbReference type="Proteomes" id="UP000285301">
    <property type="component" value="Unassembled WGS sequence"/>
</dbReference>
<organism evidence="12 13">
    <name type="scientific">Dinothrombium tinctorium</name>
    <dbReference type="NCBI Taxonomy" id="1965070"/>
    <lineage>
        <taxon>Eukaryota</taxon>
        <taxon>Metazoa</taxon>
        <taxon>Ecdysozoa</taxon>
        <taxon>Arthropoda</taxon>
        <taxon>Chelicerata</taxon>
        <taxon>Arachnida</taxon>
        <taxon>Acari</taxon>
        <taxon>Acariformes</taxon>
        <taxon>Trombidiformes</taxon>
        <taxon>Prostigmata</taxon>
        <taxon>Anystina</taxon>
        <taxon>Parasitengona</taxon>
        <taxon>Trombidioidea</taxon>
        <taxon>Trombidiidae</taxon>
        <taxon>Dinothrombium</taxon>
    </lineage>
</organism>
<evidence type="ECO:0000256" key="1">
    <source>
        <dbReference type="ARBA" id="ARBA00004651"/>
    </source>
</evidence>
<protein>
    <submittedName>
        <fullName evidence="12">Protein trapped in endoderm-1-like protein</fullName>
    </submittedName>
</protein>
<keyword evidence="9" id="KW-0807">Transducer</keyword>
<evidence type="ECO:0000259" key="11">
    <source>
        <dbReference type="PROSITE" id="PS50262"/>
    </source>
</evidence>
<dbReference type="InterPro" id="IPR000276">
    <property type="entry name" value="GPCR_Rhodpsn"/>
</dbReference>
<sequence length="123" mass="14131">MFRNASRQEDMFLPSGPQTLNFVVSMIVIPFGTLANALVIISLLKYAPKLRGDATTKFVINLAISDLMFSVITLPLRWIQHSLRANYKLSNELCRLQQVTFYWTFFLSLFSLTLVSLNRLKIK</sequence>
<dbReference type="Pfam" id="PF00001">
    <property type="entry name" value="7tm_1"/>
    <property type="match status" value="1"/>
</dbReference>
<evidence type="ECO:0000256" key="10">
    <source>
        <dbReference type="SAM" id="Phobius"/>
    </source>
</evidence>
<evidence type="ECO:0000256" key="3">
    <source>
        <dbReference type="ARBA" id="ARBA00022475"/>
    </source>
</evidence>
<dbReference type="PANTHER" id="PTHR24228:SF59">
    <property type="entry name" value="NEUROPEPTIDE RECEPTOR 15"/>
    <property type="match status" value="1"/>
</dbReference>
<dbReference type="PRINTS" id="PR00237">
    <property type="entry name" value="GPCRRHODOPSN"/>
</dbReference>
<dbReference type="PANTHER" id="PTHR24228">
    <property type="entry name" value="B2 BRADYKININ RECEPTOR/ANGIOTENSIN II RECEPTOR"/>
    <property type="match status" value="1"/>
</dbReference>
<dbReference type="SUPFAM" id="SSF81321">
    <property type="entry name" value="Family A G protein-coupled receptor-like"/>
    <property type="match status" value="1"/>
</dbReference>
<feature type="domain" description="G-protein coupled receptors family 1 profile" evidence="11">
    <location>
        <begin position="35"/>
        <end position="123"/>
    </location>
</feature>
<evidence type="ECO:0000256" key="5">
    <source>
        <dbReference type="ARBA" id="ARBA00022989"/>
    </source>
</evidence>
<comment type="subcellular location">
    <subcellularLocation>
        <location evidence="1">Cell membrane</location>
        <topology evidence="1">Multi-pass membrane protein</topology>
    </subcellularLocation>
</comment>
<dbReference type="Gene3D" id="1.20.1070.10">
    <property type="entry name" value="Rhodopsin 7-helix transmembrane proteins"/>
    <property type="match status" value="1"/>
</dbReference>
<name>A0A443RBZ0_9ACAR</name>
<dbReference type="STRING" id="1965070.A0A443RBZ0"/>
<feature type="transmembrane region" description="Helical" evidence="10">
    <location>
        <begin position="20"/>
        <end position="46"/>
    </location>
</feature>
<keyword evidence="3" id="KW-1003">Cell membrane</keyword>
<evidence type="ECO:0000313" key="13">
    <source>
        <dbReference type="Proteomes" id="UP000285301"/>
    </source>
</evidence>
<evidence type="ECO:0000256" key="8">
    <source>
        <dbReference type="ARBA" id="ARBA00023170"/>
    </source>
</evidence>
<keyword evidence="8" id="KW-0675">Receptor</keyword>
<keyword evidence="6" id="KW-0297">G-protein coupled receptor</keyword>
<evidence type="ECO:0000256" key="9">
    <source>
        <dbReference type="ARBA" id="ARBA00023224"/>
    </source>
</evidence>
<keyword evidence="5 10" id="KW-1133">Transmembrane helix</keyword>
<dbReference type="AlphaFoldDB" id="A0A443RBZ0"/>
<dbReference type="CDD" id="cd00637">
    <property type="entry name" value="7tm_classA_rhodopsin-like"/>
    <property type="match status" value="1"/>
</dbReference>
<evidence type="ECO:0000256" key="7">
    <source>
        <dbReference type="ARBA" id="ARBA00023136"/>
    </source>
</evidence>
<evidence type="ECO:0000256" key="6">
    <source>
        <dbReference type="ARBA" id="ARBA00023040"/>
    </source>
</evidence>
<dbReference type="GO" id="GO:0005886">
    <property type="term" value="C:plasma membrane"/>
    <property type="evidence" value="ECO:0007669"/>
    <property type="project" value="UniProtKB-SubCell"/>
</dbReference>
<dbReference type="OrthoDB" id="10044919at2759"/>
<reference evidence="12 13" key="1">
    <citation type="journal article" date="2018" name="Gigascience">
        <title>Genomes of trombidid mites reveal novel predicted allergens and laterally-transferred genes associated with secondary metabolism.</title>
        <authorList>
            <person name="Dong X."/>
            <person name="Chaisiri K."/>
            <person name="Xia D."/>
            <person name="Armstrong S.D."/>
            <person name="Fang Y."/>
            <person name="Donnelly M.J."/>
            <person name="Kadowaki T."/>
            <person name="McGarry J.W."/>
            <person name="Darby A.C."/>
            <person name="Makepeace B.L."/>
        </authorList>
    </citation>
    <scope>NUCLEOTIDE SEQUENCE [LARGE SCALE GENOMIC DNA]</scope>
    <source>
        <strain evidence="12">UoL-WK</strain>
    </source>
</reference>
<feature type="transmembrane region" description="Helical" evidence="10">
    <location>
        <begin position="58"/>
        <end position="79"/>
    </location>
</feature>
<keyword evidence="13" id="KW-1185">Reference proteome</keyword>
<dbReference type="InterPro" id="IPR017452">
    <property type="entry name" value="GPCR_Rhodpsn_7TM"/>
</dbReference>
<feature type="transmembrane region" description="Helical" evidence="10">
    <location>
        <begin position="99"/>
        <end position="117"/>
    </location>
</feature>
<keyword evidence="4 10" id="KW-0812">Transmembrane</keyword>
<gene>
    <name evidence="12" type="ORF">B4U79_17986</name>
</gene>
<dbReference type="PROSITE" id="PS50262">
    <property type="entry name" value="G_PROTEIN_RECEP_F1_2"/>
    <property type="match status" value="1"/>
</dbReference>
<evidence type="ECO:0000256" key="2">
    <source>
        <dbReference type="ARBA" id="ARBA00010663"/>
    </source>
</evidence>
<comment type="similarity">
    <text evidence="2">Belongs to the G-protein coupled receptor 1 family.</text>
</comment>
<accession>A0A443RBZ0</accession>
<keyword evidence="7 10" id="KW-0472">Membrane</keyword>